<evidence type="ECO:0000259" key="4">
    <source>
        <dbReference type="Pfam" id="PF07245"/>
    </source>
</evidence>
<dbReference type="Gene3D" id="2.40.70.10">
    <property type="entry name" value="Acid Proteases"/>
    <property type="match status" value="1"/>
</dbReference>
<organism evidence="7">
    <name type="scientific">Haemonchus placei</name>
    <name type="common">Barber's pole worm</name>
    <dbReference type="NCBI Taxonomy" id="6290"/>
    <lineage>
        <taxon>Eukaryota</taxon>
        <taxon>Metazoa</taxon>
        <taxon>Ecdysozoa</taxon>
        <taxon>Nematoda</taxon>
        <taxon>Chromadorea</taxon>
        <taxon>Rhabditida</taxon>
        <taxon>Rhabditina</taxon>
        <taxon>Rhabditomorpha</taxon>
        <taxon>Strongyloidea</taxon>
        <taxon>Trichostrongylidae</taxon>
        <taxon>Haemonchus</taxon>
    </lineage>
</organism>
<dbReference type="WBParaSite" id="HPLM_0001989001-mRNA-1">
    <property type="protein sequence ID" value="HPLM_0001989001-mRNA-1"/>
    <property type="gene ID" value="HPLM_0001989001"/>
</dbReference>
<sequence>MKFETSLPHEEPRQAQTQGDSDWTLELWLNTIDNIIAEEERLQDMLAKDKERYISQLPSTKGLLTAACECCKLKGHKWSTCPKIPTPSARKAFLSESNRCLNCGSNTHRLASCTAGSCRKCQGKHHTAICAKNSEPPTNQNSSHGTLQSTQQHLSRPPSSHLQKGKPGKPAKQHSVITGADAPKQKEDNDTVVLQVHERPQKVCNKVILLVGSAKILDSSGIVREATVLLDTGSELSFIKEDFAKELGLPILKSTTLKISTFGSQAPSAKNCDLSKLQIRDIEGRQHEIRLFRSEHITDTVEQATLDQEDLNFINQHGILLSLQKKTAKLRPEILLGCDYLWEFMMPIGKLTLPSGLQLIPTLFGYIISGRQPLKVETPVKALTILHSEKEKDIWDRYWALESSGTDEYSGSTCKELRQINEKVLRDFRNTIQRRYDGLSPNQPRRLPPTTITLSSLSVPPTPSLSSLFVSDESHMALAPPRYAPPIRCGTWAEAKNMSCEIVEDCKCTPAEVKMLCDCKNLNLTAHMLNPEHQLPIIRPNVEFRRQRDLVVARIPNLPTAEFIVRIKDELHTTTVTSDAVCSVKSTECTGCYNCAKGALAEIICASSTPEERAEIRCGDYGFTVPCSSQGTKSQLRFAPKRAQFHLNCTVQCGRIQQAFEIDGILRYTGVLSTALRRVLSGESEVFSEINFPDISHILDVFLGWSGTLLITALVVYYEDNHLHASEIISPSTQRKHGETGRKTILKLSLYTSTIIYRSSYGTIALTISFFEKDTIPVEYRENEWKIFQMSSSDHLENRLRKELYRKISIVESSHARPSEGLIQERIRYYGNKCYEANQMIQQARYEYAALRSDKEHLFNRRGGAFHYLVKLRQLAASHRQQRKELVTFTELFVLSHEWYEILVTADEVEELSRLEFLSKLGEEEYVEPTEPGDRNYPEPVKMHRSYYQKDVTTMIRHQLIKFDALLEEEKEACEFAEAETRRNTTLEDEALRQMRESFDDLQDEIRRQKEDNTEWIETVRDSYYSFMEQNKRNVENSKAMAAELKRVEANQREIITQMTRYMNECQHLAAKIEENLMESRSREEEKQMEHDCTSPGCSRTGYKRKHYGVHIPTADKEKYETILKQSLQELQEIDDFLSYNVIKERRYGDRVMKETEEGMACVYCKTKGRHYSDACPEVRLVSKRLEILNSEKRCKECLGYHYRKECTKKLPCFYCKAGTLQRREHKHDKKLQGPADLSVTEGVMKHLNLGPEYTENFSISVLLLFVGYFALFSDVNGTFSA</sequence>
<feature type="compositionally biased region" description="Basic and acidic residues" evidence="2">
    <location>
        <begin position="1"/>
        <end position="13"/>
    </location>
</feature>
<feature type="compositionally biased region" description="Polar residues" evidence="2">
    <location>
        <begin position="135"/>
        <end position="162"/>
    </location>
</feature>
<evidence type="ECO:0000313" key="6">
    <source>
        <dbReference type="Proteomes" id="UP000268014"/>
    </source>
</evidence>
<reference evidence="5 6" key="2">
    <citation type="submission" date="2018-11" db="EMBL/GenBank/DDBJ databases">
        <authorList>
            <consortium name="Pathogen Informatics"/>
        </authorList>
    </citation>
    <scope>NUCLEOTIDE SEQUENCE [LARGE SCALE GENOMIC DNA]</scope>
    <source>
        <strain evidence="5 6">MHpl1</strain>
    </source>
</reference>
<feature type="region of interest" description="Disordered" evidence="2">
    <location>
        <begin position="1"/>
        <end position="20"/>
    </location>
</feature>
<name>A0A0N4X698_HAEPC</name>
<evidence type="ECO:0000259" key="3">
    <source>
        <dbReference type="Pfam" id="PF05585"/>
    </source>
</evidence>
<evidence type="ECO:0000313" key="5">
    <source>
        <dbReference type="EMBL" id="VDO79970.1"/>
    </source>
</evidence>
<dbReference type="InterPro" id="IPR021109">
    <property type="entry name" value="Peptidase_aspartic_dom_sf"/>
</dbReference>
<dbReference type="EMBL" id="UZAF01021669">
    <property type="protein sequence ID" value="VDO79970.1"/>
    <property type="molecule type" value="Genomic_DNA"/>
</dbReference>
<dbReference type="Pfam" id="PF05585">
    <property type="entry name" value="DUF1758"/>
    <property type="match status" value="1"/>
</dbReference>
<accession>A0A0N4X698</accession>
<feature type="coiled-coil region" evidence="1">
    <location>
        <begin position="960"/>
        <end position="1090"/>
    </location>
</feature>
<dbReference type="CDD" id="cd00303">
    <property type="entry name" value="retropepsin_like"/>
    <property type="match status" value="1"/>
</dbReference>
<keyword evidence="1" id="KW-0175">Coiled coil</keyword>
<evidence type="ECO:0000313" key="7">
    <source>
        <dbReference type="WBParaSite" id="HPLM_0001989001-mRNA-1"/>
    </source>
</evidence>
<dbReference type="OrthoDB" id="5864896at2759"/>
<evidence type="ECO:0000256" key="2">
    <source>
        <dbReference type="SAM" id="MobiDB-lite"/>
    </source>
</evidence>
<dbReference type="InterPro" id="IPR009878">
    <property type="entry name" value="Phlebovirus_G2_fusion"/>
</dbReference>
<dbReference type="InterPro" id="IPR008737">
    <property type="entry name" value="DUF1758"/>
</dbReference>
<feature type="region of interest" description="Disordered" evidence="2">
    <location>
        <begin position="132"/>
        <end position="188"/>
    </location>
</feature>
<feature type="domain" description="DUF1758" evidence="3">
    <location>
        <begin position="225"/>
        <end position="377"/>
    </location>
</feature>
<reference evidence="7" key="1">
    <citation type="submission" date="2017-02" db="UniProtKB">
        <authorList>
            <consortium name="WormBaseParasite"/>
        </authorList>
    </citation>
    <scope>IDENTIFICATION</scope>
</reference>
<proteinExistence type="predicted"/>
<protein>
    <submittedName>
        <fullName evidence="7">DUF1758 domain-containing protein</fullName>
    </submittedName>
</protein>
<evidence type="ECO:0000256" key="1">
    <source>
        <dbReference type="SAM" id="Coils"/>
    </source>
</evidence>
<dbReference type="Pfam" id="PF07245">
    <property type="entry name" value="Phlebovirus_G2"/>
    <property type="match status" value="1"/>
</dbReference>
<feature type="compositionally biased region" description="Basic residues" evidence="2">
    <location>
        <begin position="163"/>
        <end position="172"/>
    </location>
</feature>
<dbReference type="Proteomes" id="UP000268014">
    <property type="component" value="Unassembled WGS sequence"/>
</dbReference>
<dbReference type="Gene3D" id="2.60.40.3770">
    <property type="match status" value="1"/>
</dbReference>
<gene>
    <name evidence="5" type="ORF">HPLM_LOCUS19882</name>
</gene>
<feature type="domain" description="Phlebovirus glycoprotein G2 fusion" evidence="4">
    <location>
        <begin position="438"/>
        <end position="563"/>
    </location>
</feature>
<keyword evidence="6" id="KW-1185">Reference proteome</keyword>